<dbReference type="Gene3D" id="3.10.200.10">
    <property type="entry name" value="Alpha carbonic anhydrase"/>
    <property type="match status" value="1"/>
</dbReference>
<name>A0A1D1XUA6_9ARAE</name>
<dbReference type="Pfam" id="PF00194">
    <property type="entry name" value="Carb_anhydrase"/>
    <property type="match status" value="1"/>
</dbReference>
<keyword evidence="5" id="KW-0456">Lyase</keyword>
<feature type="compositionally biased region" description="Polar residues" evidence="7">
    <location>
        <begin position="227"/>
        <end position="238"/>
    </location>
</feature>
<dbReference type="PANTHER" id="PTHR18952">
    <property type="entry name" value="CARBONIC ANHYDRASE"/>
    <property type="match status" value="1"/>
</dbReference>
<reference evidence="9" key="1">
    <citation type="submission" date="2015-07" db="EMBL/GenBank/DDBJ databases">
        <title>Transcriptome Assembly of Anthurium amnicola.</title>
        <authorList>
            <person name="Suzuki J."/>
        </authorList>
    </citation>
    <scope>NUCLEOTIDE SEQUENCE</scope>
</reference>
<evidence type="ECO:0000256" key="5">
    <source>
        <dbReference type="ARBA" id="ARBA00023239"/>
    </source>
</evidence>
<gene>
    <name evidence="9" type="primary">NEC3_1</name>
    <name evidence="9" type="ORF">g.58063</name>
</gene>
<comment type="similarity">
    <text evidence="1">Belongs to the alpha-carbonic anhydrase family.</text>
</comment>
<dbReference type="PROSITE" id="PS51144">
    <property type="entry name" value="ALPHA_CA_2"/>
    <property type="match status" value="1"/>
</dbReference>
<dbReference type="EC" id="4.2.1.1" evidence="2"/>
<evidence type="ECO:0000313" key="9">
    <source>
        <dbReference type="EMBL" id="JAT45959.1"/>
    </source>
</evidence>
<dbReference type="GO" id="GO:0004089">
    <property type="term" value="F:carbonate dehydratase activity"/>
    <property type="evidence" value="ECO:0007669"/>
    <property type="project" value="UniProtKB-EC"/>
</dbReference>
<comment type="catalytic activity">
    <reaction evidence="6">
        <text>hydrogencarbonate + H(+) = CO2 + H2O</text>
        <dbReference type="Rhea" id="RHEA:10748"/>
        <dbReference type="ChEBI" id="CHEBI:15377"/>
        <dbReference type="ChEBI" id="CHEBI:15378"/>
        <dbReference type="ChEBI" id="CHEBI:16526"/>
        <dbReference type="ChEBI" id="CHEBI:17544"/>
        <dbReference type="EC" id="4.2.1.1"/>
    </reaction>
</comment>
<keyword evidence="4" id="KW-0862">Zinc</keyword>
<dbReference type="GO" id="GO:0008270">
    <property type="term" value="F:zinc ion binding"/>
    <property type="evidence" value="ECO:0007669"/>
    <property type="project" value="InterPro"/>
</dbReference>
<dbReference type="AlphaFoldDB" id="A0A1D1XUA6"/>
<dbReference type="InterPro" id="IPR036398">
    <property type="entry name" value="CA_dom_sf"/>
</dbReference>
<dbReference type="InterPro" id="IPR023561">
    <property type="entry name" value="Carbonic_anhydrase_a-class"/>
</dbReference>
<feature type="non-terminal residue" evidence="9">
    <location>
        <position position="1"/>
    </location>
</feature>
<dbReference type="CDD" id="cd03124">
    <property type="entry name" value="alpha_CA_prokaryotic_like"/>
    <property type="match status" value="1"/>
</dbReference>
<evidence type="ECO:0000259" key="8">
    <source>
        <dbReference type="PROSITE" id="PS51144"/>
    </source>
</evidence>
<evidence type="ECO:0000256" key="6">
    <source>
        <dbReference type="ARBA" id="ARBA00048348"/>
    </source>
</evidence>
<feature type="region of interest" description="Disordered" evidence="7">
    <location>
        <begin position="227"/>
        <end position="246"/>
    </location>
</feature>
<evidence type="ECO:0000256" key="2">
    <source>
        <dbReference type="ARBA" id="ARBA00012925"/>
    </source>
</evidence>
<organism evidence="9">
    <name type="scientific">Anthurium amnicola</name>
    <dbReference type="NCBI Taxonomy" id="1678845"/>
    <lineage>
        <taxon>Eukaryota</taxon>
        <taxon>Viridiplantae</taxon>
        <taxon>Streptophyta</taxon>
        <taxon>Embryophyta</taxon>
        <taxon>Tracheophyta</taxon>
        <taxon>Spermatophyta</taxon>
        <taxon>Magnoliopsida</taxon>
        <taxon>Liliopsida</taxon>
        <taxon>Araceae</taxon>
        <taxon>Pothoideae</taxon>
        <taxon>Potheae</taxon>
        <taxon>Anthurium</taxon>
    </lineage>
</organism>
<evidence type="ECO:0000256" key="3">
    <source>
        <dbReference type="ARBA" id="ARBA00022723"/>
    </source>
</evidence>
<keyword evidence="3" id="KW-0479">Metal-binding</keyword>
<proteinExistence type="inferred from homology"/>
<evidence type="ECO:0000256" key="7">
    <source>
        <dbReference type="SAM" id="MobiDB-lite"/>
    </source>
</evidence>
<feature type="domain" description="Alpha-carbonic anhydrase" evidence="8">
    <location>
        <begin position="23"/>
        <end position="246"/>
    </location>
</feature>
<sequence>FFSQKKLILTTSMKSFLIIAIVLLYILVSSDFADGQCGGTNQSPIDFNTATDRPILLNFSPASLSFINAFSITNGYGQGITVNLESLQNTITIDGSAYYLLEAQFHTPSEHTFNGYRYDAEIHYVFKDYLHDRLSVIAFPYASGGGSSNFLNSIQSSYPPKCQTNTIVPRSNIDWSEFTNTITQNAWYYKYYGSLTTYPCTEGITWFVYGGFLFMSADQLNRLQQSNGFNARPTQPRNGRQVPPIF</sequence>
<dbReference type="PANTHER" id="PTHR18952:SF265">
    <property type="entry name" value="CARBONIC ANHYDRASE"/>
    <property type="match status" value="1"/>
</dbReference>
<dbReference type="EMBL" id="GDJX01021977">
    <property type="protein sequence ID" value="JAT45959.1"/>
    <property type="molecule type" value="Transcribed_RNA"/>
</dbReference>
<accession>A0A1D1XUA6</accession>
<dbReference type="InterPro" id="IPR041891">
    <property type="entry name" value="Alpha_CA_prokaryot-like"/>
</dbReference>
<dbReference type="SUPFAM" id="SSF51069">
    <property type="entry name" value="Carbonic anhydrase"/>
    <property type="match status" value="1"/>
</dbReference>
<dbReference type="InterPro" id="IPR001148">
    <property type="entry name" value="CA_dom"/>
</dbReference>
<evidence type="ECO:0000256" key="4">
    <source>
        <dbReference type="ARBA" id="ARBA00022833"/>
    </source>
</evidence>
<dbReference type="SMART" id="SM01057">
    <property type="entry name" value="Carb_anhydrase"/>
    <property type="match status" value="1"/>
</dbReference>
<evidence type="ECO:0000256" key="1">
    <source>
        <dbReference type="ARBA" id="ARBA00010718"/>
    </source>
</evidence>
<protein>
    <recommendedName>
        <fullName evidence="2">carbonic anhydrase</fullName>
        <ecNumber evidence="2">4.2.1.1</ecNumber>
    </recommendedName>
</protein>